<dbReference type="Proteomes" id="UP000694857">
    <property type="component" value="Chromosome 4"/>
</dbReference>
<feature type="region of interest" description="Disordered" evidence="1">
    <location>
        <begin position="92"/>
        <end position="118"/>
    </location>
</feature>
<accession>A0A8B8X7C7</accession>
<name>A0A8B8X7C7_BALMU</name>
<proteinExistence type="predicted"/>
<reference evidence="4" key="1">
    <citation type="submission" date="2025-08" db="UniProtKB">
        <authorList>
            <consortium name="RefSeq"/>
        </authorList>
    </citation>
    <scope>IDENTIFICATION</scope>
    <source>
        <tissue evidence="4">Epidermis and Blubber</tissue>
    </source>
</reference>
<keyword evidence="2" id="KW-0472">Membrane</keyword>
<protein>
    <submittedName>
        <fullName evidence="4">Uncharacterized protein LOC118893890 isoform X1</fullName>
    </submittedName>
</protein>
<organism evidence="3 4">
    <name type="scientific">Balaenoptera musculus</name>
    <name type="common">Blue whale</name>
    <dbReference type="NCBI Taxonomy" id="9771"/>
    <lineage>
        <taxon>Eukaryota</taxon>
        <taxon>Metazoa</taxon>
        <taxon>Chordata</taxon>
        <taxon>Craniata</taxon>
        <taxon>Vertebrata</taxon>
        <taxon>Euteleostomi</taxon>
        <taxon>Mammalia</taxon>
        <taxon>Eutheria</taxon>
        <taxon>Laurasiatheria</taxon>
        <taxon>Artiodactyla</taxon>
        <taxon>Whippomorpha</taxon>
        <taxon>Cetacea</taxon>
        <taxon>Mysticeti</taxon>
        <taxon>Balaenopteridae</taxon>
        <taxon>Balaenoptera</taxon>
    </lineage>
</organism>
<feature type="transmembrane region" description="Helical" evidence="2">
    <location>
        <begin position="135"/>
        <end position="155"/>
    </location>
</feature>
<evidence type="ECO:0000313" key="4">
    <source>
        <dbReference type="RefSeq" id="XP_036705416.1"/>
    </source>
</evidence>
<gene>
    <name evidence="4" type="primary">LOC118893890</name>
</gene>
<dbReference type="GeneID" id="118893890"/>
<evidence type="ECO:0000256" key="2">
    <source>
        <dbReference type="SAM" id="Phobius"/>
    </source>
</evidence>
<keyword evidence="2" id="KW-0812">Transmembrane</keyword>
<keyword evidence="3" id="KW-1185">Reference proteome</keyword>
<sequence length="202" mass="22300">MDMIQTGLQKLTRRPTHAKVLRAQDFKQKKTRALELSDEETGGGRALSCVPLLISTWPRQAEEGEGTLIRLQPLQHTSHGYPGEKTGFMSYKTLPFSRGPSQKGPSSPSPTPTPHPPPNVCSWAHKSFRQPGTKLWVFLFVLLAFSFAFVGMDVSQTPRTKALTLNLNPSPLCPSSSLLLGLVGAVAKRRPFLRTEQLGQLR</sequence>
<dbReference type="AlphaFoldDB" id="A0A8B8X7C7"/>
<feature type="compositionally biased region" description="Pro residues" evidence="1">
    <location>
        <begin position="107"/>
        <end position="118"/>
    </location>
</feature>
<evidence type="ECO:0000313" key="3">
    <source>
        <dbReference type="Proteomes" id="UP000694857"/>
    </source>
</evidence>
<dbReference type="RefSeq" id="XP_036705416.1">
    <property type="nucleotide sequence ID" value="XM_036849521.1"/>
</dbReference>
<evidence type="ECO:0000256" key="1">
    <source>
        <dbReference type="SAM" id="MobiDB-lite"/>
    </source>
</evidence>
<keyword evidence="2" id="KW-1133">Transmembrane helix</keyword>
<feature type="transmembrane region" description="Helical" evidence="2">
    <location>
        <begin position="167"/>
        <end position="187"/>
    </location>
</feature>
<dbReference type="KEGG" id="bmus:118893890"/>